<dbReference type="Proteomes" id="UP000005090">
    <property type="component" value="Chromosome"/>
</dbReference>
<comment type="subcellular location">
    <subcellularLocation>
        <location evidence="3">Cytoplasm</location>
    </subcellularLocation>
</comment>
<organism evidence="5 6">
    <name type="scientific">Methylomicrobium album BG8</name>
    <dbReference type="NCBI Taxonomy" id="686340"/>
    <lineage>
        <taxon>Bacteria</taxon>
        <taxon>Pseudomonadati</taxon>
        <taxon>Pseudomonadota</taxon>
        <taxon>Gammaproteobacteria</taxon>
        <taxon>Methylococcales</taxon>
        <taxon>Methylococcaceae</taxon>
        <taxon>Methylomicrobium</taxon>
    </lineage>
</organism>
<keyword evidence="3" id="KW-0067">ATP-binding</keyword>
<keyword evidence="3" id="KW-0963">Cytoplasm</keyword>
<name>H8GJL6_METAL</name>
<keyword evidence="6" id="KW-1185">Reference proteome</keyword>
<evidence type="ECO:0000313" key="6">
    <source>
        <dbReference type="Proteomes" id="UP000005090"/>
    </source>
</evidence>
<dbReference type="HAMAP" id="MF_00524">
    <property type="entry name" value="Glucokinase"/>
    <property type="match status" value="1"/>
</dbReference>
<keyword evidence="3" id="KW-0324">Glycolysis</keyword>
<dbReference type="GO" id="GO:0005536">
    <property type="term" value="F:D-glucose binding"/>
    <property type="evidence" value="ECO:0007669"/>
    <property type="project" value="InterPro"/>
</dbReference>
<comment type="catalytic activity">
    <reaction evidence="3">
        <text>D-glucose + ATP = D-glucose 6-phosphate + ADP + H(+)</text>
        <dbReference type="Rhea" id="RHEA:17825"/>
        <dbReference type="ChEBI" id="CHEBI:4167"/>
        <dbReference type="ChEBI" id="CHEBI:15378"/>
        <dbReference type="ChEBI" id="CHEBI:30616"/>
        <dbReference type="ChEBI" id="CHEBI:61548"/>
        <dbReference type="ChEBI" id="CHEBI:456216"/>
        <dbReference type="EC" id="2.7.1.2"/>
    </reaction>
</comment>
<dbReference type="CDD" id="cd24008">
    <property type="entry name" value="ASKHA_NBD_GLK"/>
    <property type="match status" value="1"/>
</dbReference>
<dbReference type="Pfam" id="PF02685">
    <property type="entry name" value="Glucokinase"/>
    <property type="match status" value="1"/>
</dbReference>
<dbReference type="GO" id="GO:0005737">
    <property type="term" value="C:cytoplasm"/>
    <property type="evidence" value="ECO:0007669"/>
    <property type="project" value="UniProtKB-SubCell"/>
</dbReference>
<proteinExistence type="inferred from homology"/>
<dbReference type="InterPro" id="IPR043129">
    <property type="entry name" value="ATPase_NBD"/>
</dbReference>
<dbReference type="STRING" id="686340.Metal_2668"/>
<sequence length="331" mass="34860">MILAGDVGGTKTILALFESEGKGWRCVKKIRYASLDHSTFTGLLQHFLADCDGRTIGSACLGVAGPIVDGDCVATNLPWVLLRREIGALAGTPNVRLLNDLEATAWGILDLPAADFVTLNAGGDAPPHGNRAVLAAGTGLGEAIIAWNGEAYQVLASEGGHTDFAPGSEQEIALLRYLWENYPGHVSYERLLSGEGLVNIYQFLKKTGHAPVQSGFEERMTESDPAAVIGEAGVAGTDQLSAAALSLFCRIYGAEAGNLALKCLPYAGIYLAGGIAPKILPLLTRGDFMEGYLEKGRYRTALKQIPVKVCINQEIGLLGALSFAARASVGS</sequence>
<evidence type="ECO:0000256" key="4">
    <source>
        <dbReference type="RuleBase" id="RU004046"/>
    </source>
</evidence>
<keyword evidence="3" id="KW-0547">Nucleotide-binding</keyword>
<accession>H8GJL6</accession>
<keyword evidence="1 3" id="KW-0808">Transferase</keyword>
<dbReference type="HOGENOM" id="CLU_042582_0_0_6"/>
<dbReference type="GO" id="GO:0006096">
    <property type="term" value="P:glycolytic process"/>
    <property type="evidence" value="ECO:0007669"/>
    <property type="project" value="UniProtKB-UniRule"/>
</dbReference>
<comment type="similarity">
    <text evidence="3 4">Belongs to the bacterial glucokinase family.</text>
</comment>
<dbReference type="GO" id="GO:0005524">
    <property type="term" value="F:ATP binding"/>
    <property type="evidence" value="ECO:0007669"/>
    <property type="project" value="UniProtKB-UniRule"/>
</dbReference>
<dbReference type="NCBIfam" id="TIGR00749">
    <property type="entry name" value="glk"/>
    <property type="match status" value="1"/>
</dbReference>
<dbReference type="EC" id="2.7.1.2" evidence="3"/>
<reference evidence="5 6" key="1">
    <citation type="journal article" date="2013" name="Genome Announc.">
        <title>Genome Sequence of the Obligate Gammaproteobacterial Methanotroph Methylomicrobium album Strain BG8.</title>
        <authorList>
            <person name="Kits K.D."/>
            <person name="Kalyuzhnaya M.G."/>
            <person name="Klotz M.G."/>
            <person name="Jetten M.S."/>
            <person name="Op den Camp H.J."/>
            <person name="Vuilleumier S."/>
            <person name="Bringel F."/>
            <person name="Dispirito A.A."/>
            <person name="Murrell J.C."/>
            <person name="Bruce D."/>
            <person name="Cheng J.F."/>
            <person name="Copeland A."/>
            <person name="Goodwin L."/>
            <person name="Hauser L."/>
            <person name="Lajus A."/>
            <person name="Land M.L."/>
            <person name="Lapidus A."/>
            <person name="Lucas S."/>
            <person name="Medigue C."/>
            <person name="Pitluck S."/>
            <person name="Woyke T."/>
            <person name="Zeytun A."/>
            <person name="Stein L.Y."/>
        </authorList>
    </citation>
    <scope>NUCLEOTIDE SEQUENCE [LARGE SCALE GENOMIC DNA]</scope>
    <source>
        <strain evidence="5 6">BG8</strain>
    </source>
</reference>
<dbReference type="GO" id="GO:0004340">
    <property type="term" value="F:glucokinase activity"/>
    <property type="evidence" value="ECO:0007669"/>
    <property type="project" value="UniProtKB-UniRule"/>
</dbReference>
<dbReference type="Gene3D" id="3.30.420.40">
    <property type="match status" value="1"/>
</dbReference>
<dbReference type="AlphaFoldDB" id="H8GJL6"/>
<protein>
    <recommendedName>
        <fullName evidence="3">Glucokinase</fullName>
        <ecNumber evidence="3">2.7.1.2</ecNumber>
    </recommendedName>
    <alternativeName>
        <fullName evidence="3">Glucose kinase</fullName>
    </alternativeName>
</protein>
<dbReference type="EMBL" id="CM001475">
    <property type="protein sequence ID" value="EIC30376.1"/>
    <property type="molecule type" value="Genomic_DNA"/>
</dbReference>
<dbReference type="SUPFAM" id="SSF53067">
    <property type="entry name" value="Actin-like ATPase domain"/>
    <property type="match status" value="1"/>
</dbReference>
<dbReference type="Gene3D" id="3.40.367.20">
    <property type="match status" value="1"/>
</dbReference>
<dbReference type="InterPro" id="IPR003836">
    <property type="entry name" value="Glucokinase"/>
</dbReference>
<evidence type="ECO:0000313" key="5">
    <source>
        <dbReference type="EMBL" id="EIC30376.1"/>
    </source>
</evidence>
<feature type="binding site" evidence="3">
    <location>
        <begin position="5"/>
        <end position="10"/>
    </location>
    <ligand>
        <name>ATP</name>
        <dbReference type="ChEBI" id="CHEBI:30616"/>
    </ligand>
</feature>
<dbReference type="eggNOG" id="COG0837">
    <property type="taxonomic scope" value="Bacteria"/>
</dbReference>
<evidence type="ECO:0000256" key="1">
    <source>
        <dbReference type="ARBA" id="ARBA00022679"/>
    </source>
</evidence>
<evidence type="ECO:0000256" key="2">
    <source>
        <dbReference type="ARBA" id="ARBA00022777"/>
    </source>
</evidence>
<dbReference type="RefSeq" id="WP_005372967.1">
    <property type="nucleotide sequence ID" value="NZ_CM001475.1"/>
</dbReference>
<keyword evidence="2 3" id="KW-0418">Kinase</keyword>
<dbReference type="PANTHER" id="PTHR47363:SF1">
    <property type="entry name" value="GLUCOKINASE"/>
    <property type="match status" value="1"/>
</dbReference>
<gene>
    <name evidence="3" type="primary">glk</name>
    <name evidence="5" type="ORF">Metal_2668</name>
</gene>
<evidence type="ECO:0000256" key="3">
    <source>
        <dbReference type="HAMAP-Rule" id="MF_00524"/>
    </source>
</evidence>
<dbReference type="PANTHER" id="PTHR47363">
    <property type="entry name" value="GLUCOKINASE"/>
    <property type="match status" value="1"/>
</dbReference>